<feature type="region of interest" description="Disordered" evidence="1">
    <location>
        <begin position="453"/>
        <end position="475"/>
    </location>
</feature>
<feature type="region of interest" description="Disordered" evidence="1">
    <location>
        <begin position="1416"/>
        <end position="1486"/>
    </location>
</feature>
<feature type="compositionally biased region" description="Polar residues" evidence="1">
    <location>
        <begin position="299"/>
        <end position="309"/>
    </location>
</feature>
<feature type="region of interest" description="Disordered" evidence="1">
    <location>
        <begin position="508"/>
        <end position="589"/>
    </location>
</feature>
<feature type="compositionally biased region" description="Basic and acidic residues" evidence="1">
    <location>
        <begin position="388"/>
        <end position="398"/>
    </location>
</feature>
<name>A0ABQ5S9P1_9CHLO</name>
<comment type="caution">
    <text evidence="2">The sequence shown here is derived from an EMBL/GenBank/DDBJ whole genome shotgun (WGS) entry which is preliminary data.</text>
</comment>
<feature type="compositionally biased region" description="Low complexity" evidence="1">
    <location>
        <begin position="788"/>
        <end position="802"/>
    </location>
</feature>
<evidence type="ECO:0000313" key="2">
    <source>
        <dbReference type="EMBL" id="GLI66647.1"/>
    </source>
</evidence>
<keyword evidence="3" id="KW-1185">Reference proteome</keyword>
<feature type="compositionally biased region" description="Polar residues" evidence="1">
    <location>
        <begin position="353"/>
        <end position="363"/>
    </location>
</feature>
<dbReference type="EMBL" id="BSDZ01000037">
    <property type="protein sequence ID" value="GLI66647.1"/>
    <property type="molecule type" value="Genomic_DNA"/>
</dbReference>
<feature type="compositionally biased region" description="Polar residues" evidence="1">
    <location>
        <begin position="1552"/>
        <end position="1570"/>
    </location>
</feature>
<feature type="region of interest" description="Disordered" evidence="1">
    <location>
        <begin position="777"/>
        <end position="802"/>
    </location>
</feature>
<sequence>METTSYGGPRYEDQDGWPTLMHAQRTCLPEVLCLSCNGVKGELLGGHAAAAISIYVVCHGFCCHDRISLIISDGFNYSKGSRSGQANTGGANSSRGKAPNGGGSRTKNLVQPLPGPFFHLEDWYVHCNSQDPSWQPPNDLRFPQKADKLIKRSIQVVKAAGNGLKSGSGGEHMVALGDWMADFCRHYHRRGSSLVNKVVQVLWWNDIASGNPGASGYPFPYGSWYRGTVVSVSPKTGHLKVRFTDGEENEVAMGVNFVHFGNEHPTGDQRARLPPPLPSRLPSPQSIAAGRLAGQSEFTVSKASDSGCNSGYDRGRPSGRGSGIGNNDNILGECGLQGNSNVSGCNTPGSVLTSLRTSASQDGGNCKKQDPPSATAGKARGKGPALRKGQDVSCKPRSEGCGTGGHGKAASVVSPRTTVLTASTTAAVLSGGGAPPTKRLKVVAVGAPQLSGSKCGEGGAGSRREAPTAGPDTGPPACAVAAGPTGLVTTTGIDNNTSHATVAQSDCLPAPGLGKVSARTPPGTTSAPILPPGGRLHPSKRASVLRPQEHQQLQEQAALPPSPSPVVSTHVKDANAQSPKKRPAKRRRFKDAHCSTPVSEHAVGSHCGPCVGSQRRDSSAFTSRAKLQQDVKAQNDDRTEQVVRAEVMDTVSTGTLAKGTNTTTAGAIAGEVVVSSSQSSPGGCSQQVQWATVSHGAAQAAEPSSVRLAECLPGCGPPAGLPSGDGSTVVDRGLMEQIGGAKEYVAALEYRSREPSSRSCGGEAGLKMAREGDISGTADASPGNALGIEAQAAPSPPAAGEEAAATAAVASIAIPETQGGLHGAEHLGTGAETLTVPVYERQQLDMEWERSYAGGERQQFQSPLDTLPLPGGSEIALPPGPDPWPQGVPMELGKHAPQPQSLSPCIPGISMLAQHSLNPGLPEESAAPVGGAVGLPRGNAAEGTITPSTGVHNPVEAQLVHHAIVAPLPAQQLTSLLPREVDGAVAVPRPGSGALTATNPVPRYDELVAVGSIPWQGELGRCDSRGVRAGPHGEANARSVLGNPSGNNGASIPGATNKDGGEYIGSGDLGAGGHACQGFSRHGSSGDAGGAPASDYILAPPKALPPPGLSATMTSEWLAWWYVANSTGYGRQAADVLGVARHLLTNVQANFRATIEDCCRQLGCLPLHLRVLQVHYVQHAYMSLKRVPPEAGAKLANQLLLLIKLFLCETARETQECEQTAGLLAMATAAPPAPQPGALGGVSCGISGTVGDARHGQGTLMANPSFAERTRQRHPGPIQMAQQTHHSHQDPHQNIRGLTVEEFWELMAMCGSHCVHIIMIAIQSERSGQPIPKKVHDRLPSFPDLLRWAASAVPAKPAAAQASALQNPRQWSLLPRFQVTMIRLASRLRVVSEAALQQAPDVCQVNIVDALTAVPRCPLPPRPRQPASQEAHGQRQHQRQPQQPVGQSLRTDGDAAAGATPLVKCDPAPLREQQDPSRCHERNQNGLARVAQPWRISSRQLWAQLKRAGSRRCRRKPSFGSASEYESDCDGTSAWVSDPPTCLDKSIVDTGDNPNPQGAQQGPAATSSGLTDAGEVAGAVAGSILLSVAPGPAPDGAPQSCITAKSEGLKDLRTDMVTADVVGGPAGGFHRLSSAVMANGLAATPAVHAGRLKTSRTSFISPGLLLKCCRTILHCSKWGNEPFAVATAGTGLGVADQTPQMPDPATISCMDASSLSTIVRTLITRHIERPRPRVGTSSAAHVAAITSAGRSMRPIIDQASAGNVPASYDGEECLAGPTGLDRCLQEQQQPVSEPEMNRQMRLERVLAVWNALAPPRQRALYLVSCRLGMGPDSLDDWWAMDMVVKALESLADAMESRRSAVEGTTSGFGEV</sequence>
<feature type="compositionally biased region" description="Basic and acidic residues" evidence="1">
    <location>
        <begin position="1472"/>
        <end position="1483"/>
    </location>
</feature>
<feature type="compositionally biased region" description="Polar residues" evidence="1">
    <location>
        <begin position="81"/>
        <end position="95"/>
    </location>
</feature>
<feature type="compositionally biased region" description="Low complexity" evidence="1">
    <location>
        <begin position="550"/>
        <end position="559"/>
    </location>
</feature>
<gene>
    <name evidence="2" type="ORF">VaNZ11_010489</name>
</gene>
<evidence type="ECO:0000256" key="1">
    <source>
        <dbReference type="SAM" id="MobiDB-lite"/>
    </source>
</evidence>
<feature type="region of interest" description="Disordered" evidence="1">
    <location>
        <begin position="299"/>
        <end position="324"/>
    </location>
</feature>
<protein>
    <submittedName>
        <fullName evidence="2">Uncharacterized protein</fullName>
    </submittedName>
</protein>
<feature type="region of interest" description="Disordered" evidence="1">
    <location>
        <begin position="81"/>
        <end position="106"/>
    </location>
</feature>
<feature type="compositionally biased region" description="Basic residues" evidence="1">
    <location>
        <begin position="579"/>
        <end position="589"/>
    </location>
</feature>
<feature type="region of interest" description="Disordered" evidence="1">
    <location>
        <begin position="1031"/>
        <end position="1063"/>
    </location>
</feature>
<dbReference type="Proteomes" id="UP001165090">
    <property type="component" value="Unassembled WGS sequence"/>
</dbReference>
<accession>A0ABQ5S9P1</accession>
<feature type="region of interest" description="Disordered" evidence="1">
    <location>
        <begin position="1513"/>
        <end position="1571"/>
    </location>
</feature>
<evidence type="ECO:0000313" key="3">
    <source>
        <dbReference type="Proteomes" id="UP001165090"/>
    </source>
</evidence>
<reference evidence="2 3" key="1">
    <citation type="journal article" date="2023" name="IScience">
        <title>Expanded male sex-determining region conserved during the evolution of homothallism in the green alga Volvox.</title>
        <authorList>
            <person name="Yamamoto K."/>
            <person name="Matsuzaki R."/>
            <person name="Mahakham W."/>
            <person name="Heman W."/>
            <person name="Sekimoto H."/>
            <person name="Kawachi M."/>
            <person name="Minakuchi Y."/>
            <person name="Toyoda A."/>
            <person name="Nozaki H."/>
        </authorList>
    </citation>
    <scope>NUCLEOTIDE SEQUENCE [LARGE SCALE GENOMIC DNA]</scope>
    <source>
        <strain evidence="2 3">NIES-4468</strain>
    </source>
</reference>
<feature type="region of interest" description="Disordered" evidence="1">
    <location>
        <begin position="353"/>
        <end position="415"/>
    </location>
</feature>
<proteinExistence type="predicted"/>
<organism evidence="2 3">
    <name type="scientific">Volvox africanus</name>
    <dbReference type="NCBI Taxonomy" id="51714"/>
    <lineage>
        <taxon>Eukaryota</taxon>
        <taxon>Viridiplantae</taxon>
        <taxon>Chlorophyta</taxon>
        <taxon>core chlorophytes</taxon>
        <taxon>Chlorophyceae</taxon>
        <taxon>CS clade</taxon>
        <taxon>Chlamydomonadales</taxon>
        <taxon>Volvocaceae</taxon>
        <taxon>Volvox</taxon>
    </lineage>
</organism>